<feature type="chain" id="PRO_5020875427" evidence="1">
    <location>
        <begin position="27"/>
        <end position="136"/>
    </location>
</feature>
<proteinExistence type="predicted"/>
<dbReference type="EMBL" id="SIUB01000006">
    <property type="protein sequence ID" value="TBN51845.1"/>
    <property type="molecule type" value="Genomic_DNA"/>
</dbReference>
<name>A0A4Q9GMZ3_9HYPH</name>
<keyword evidence="4" id="KW-1185">Reference proteome</keyword>
<keyword evidence="1" id="KW-0732">Signal</keyword>
<accession>A0A4Q9GMZ3</accession>
<dbReference type="Pfam" id="PF03413">
    <property type="entry name" value="PepSY"/>
    <property type="match status" value="1"/>
</dbReference>
<feature type="domain" description="PepSY" evidence="2">
    <location>
        <begin position="37"/>
        <end position="95"/>
    </location>
</feature>
<protein>
    <submittedName>
        <fullName evidence="3">PepSY domain-containing protein</fullName>
    </submittedName>
</protein>
<comment type="caution">
    <text evidence="3">The sequence shown here is derived from an EMBL/GenBank/DDBJ whole genome shotgun (WGS) entry which is preliminary data.</text>
</comment>
<evidence type="ECO:0000313" key="3">
    <source>
        <dbReference type="EMBL" id="TBN51845.1"/>
    </source>
</evidence>
<dbReference type="AlphaFoldDB" id="A0A4Q9GMZ3"/>
<dbReference type="InterPro" id="IPR025711">
    <property type="entry name" value="PepSY"/>
</dbReference>
<dbReference type="Gene3D" id="3.10.450.40">
    <property type="match status" value="1"/>
</dbReference>
<dbReference type="Proteomes" id="UP000291613">
    <property type="component" value="Unassembled WGS sequence"/>
</dbReference>
<reference evidence="3 4" key="1">
    <citation type="submission" date="2019-02" db="EMBL/GenBank/DDBJ databases">
        <title>Hansschlegelia quercus sp. nov., a novel methylotrophic bacterium from buds of oak (Quercus robur L.).</title>
        <authorList>
            <person name="Agafonova N.V."/>
            <person name="Kaparullina E.N."/>
            <person name="Grouzdev D.S."/>
            <person name="Doronina N.V."/>
        </authorList>
    </citation>
    <scope>NUCLEOTIDE SEQUENCE [LARGE SCALE GENOMIC DNA]</scope>
    <source>
        <strain evidence="3 4">Dub</strain>
    </source>
</reference>
<organism evidence="3 4">
    <name type="scientific">Hansschlegelia quercus</name>
    <dbReference type="NCBI Taxonomy" id="2528245"/>
    <lineage>
        <taxon>Bacteria</taxon>
        <taxon>Pseudomonadati</taxon>
        <taxon>Pseudomonadota</taxon>
        <taxon>Alphaproteobacteria</taxon>
        <taxon>Hyphomicrobiales</taxon>
        <taxon>Methylopilaceae</taxon>
        <taxon>Hansschlegelia</taxon>
    </lineage>
</organism>
<feature type="signal peptide" evidence="1">
    <location>
        <begin position="1"/>
        <end position="26"/>
    </location>
</feature>
<evidence type="ECO:0000256" key="1">
    <source>
        <dbReference type="SAM" id="SignalP"/>
    </source>
</evidence>
<gene>
    <name evidence="3" type="ORF">EYR15_13175</name>
</gene>
<sequence length="136" mass="14160">MTRFSAIAASLALGAATLALPTAGYAADETEMAMNAKVTISQAVEAAEAKGGKATEVEFDDDYGGRWEVKVLADGGNKLTTYFVDPSSGQVTGEEPQTFEKYFTMLKPEAFQKAPTQLKAAIASAEAAGSGKAIID</sequence>
<dbReference type="RefSeq" id="WP_131004009.1">
    <property type="nucleotide sequence ID" value="NZ_JBHSZR010000001.1"/>
</dbReference>
<evidence type="ECO:0000259" key="2">
    <source>
        <dbReference type="Pfam" id="PF03413"/>
    </source>
</evidence>
<dbReference type="OrthoDB" id="7991900at2"/>
<evidence type="ECO:0000313" key="4">
    <source>
        <dbReference type="Proteomes" id="UP000291613"/>
    </source>
</evidence>